<dbReference type="EMBL" id="GADI01002784">
    <property type="protein sequence ID" value="JAA71024.1"/>
    <property type="molecule type" value="mRNA"/>
</dbReference>
<accession>A0A0K8RKF4</accession>
<sequence>MLGTCLSKQMLSKKKSLLSNCNVHIECLNPSRLSCPQEAEGNCYSTPVFEGRQAAVASRTNVRPRVVPQRCEQIRTEINSVFLRMHGCTVRTLMMQGNITILKITLQAMTVEVA</sequence>
<protein>
    <submittedName>
        <fullName evidence="1">Uncharacterized protein</fullName>
    </submittedName>
</protein>
<name>A0A0K8RKF4_IXORI</name>
<dbReference type="AlphaFoldDB" id="A0A0K8RKF4"/>
<proteinExistence type="evidence at transcript level"/>
<organism evidence="1">
    <name type="scientific">Ixodes ricinus</name>
    <name type="common">Common tick</name>
    <name type="synonym">Acarus ricinus</name>
    <dbReference type="NCBI Taxonomy" id="34613"/>
    <lineage>
        <taxon>Eukaryota</taxon>
        <taxon>Metazoa</taxon>
        <taxon>Ecdysozoa</taxon>
        <taxon>Arthropoda</taxon>
        <taxon>Chelicerata</taxon>
        <taxon>Arachnida</taxon>
        <taxon>Acari</taxon>
        <taxon>Parasitiformes</taxon>
        <taxon>Ixodida</taxon>
        <taxon>Ixodoidea</taxon>
        <taxon>Ixodidae</taxon>
        <taxon>Ixodinae</taxon>
        <taxon>Ixodes</taxon>
    </lineage>
</organism>
<evidence type="ECO:0000313" key="1">
    <source>
        <dbReference type="EMBL" id="JAA71024.1"/>
    </source>
</evidence>
<reference evidence="1" key="1">
    <citation type="submission" date="2012-12" db="EMBL/GenBank/DDBJ databases">
        <title>Identification and characterization of a phenylalanine ammonia-lyase gene family in Isatis indigotica Fort.</title>
        <authorList>
            <person name="Liu Q."/>
            <person name="Chen J."/>
            <person name="Zhou X."/>
            <person name="Di P."/>
            <person name="Xiao Y."/>
            <person name="Xuan H."/>
            <person name="Zhang L."/>
            <person name="Chen W."/>
        </authorList>
    </citation>
    <scope>NUCLEOTIDE SEQUENCE</scope>
    <source>
        <tissue evidence="1">Salivary gland</tissue>
    </source>
</reference>